<evidence type="ECO:0000256" key="4">
    <source>
        <dbReference type="ARBA" id="ARBA00022989"/>
    </source>
</evidence>
<gene>
    <name evidence="7" type="ORF">QD47_01870</name>
</gene>
<comment type="subcellular location">
    <subcellularLocation>
        <location evidence="1">Cell membrane</location>
        <topology evidence="1">Multi-pass membrane protein</topology>
    </subcellularLocation>
</comment>
<name>A0A0D7X7B5_9BACL</name>
<feature type="transmembrane region" description="Helical" evidence="6">
    <location>
        <begin position="375"/>
        <end position="393"/>
    </location>
</feature>
<feature type="transmembrane region" description="Helical" evidence="6">
    <location>
        <begin position="341"/>
        <end position="363"/>
    </location>
</feature>
<dbReference type="RefSeq" id="WP_044644527.1">
    <property type="nucleotide sequence ID" value="NZ_JTHP01000002.1"/>
</dbReference>
<evidence type="ECO:0000256" key="3">
    <source>
        <dbReference type="ARBA" id="ARBA00022692"/>
    </source>
</evidence>
<evidence type="ECO:0000313" key="7">
    <source>
        <dbReference type="EMBL" id="KJD47296.1"/>
    </source>
</evidence>
<dbReference type="InterPro" id="IPR002797">
    <property type="entry name" value="Polysacc_synth"/>
</dbReference>
<evidence type="ECO:0000256" key="2">
    <source>
        <dbReference type="ARBA" id="ARBA00022475"/>
    </source>
</evidence>
<keyword evidence="5 6" id="KW-0472">Membrane</keyword>
<feature type="transmembrane region" description="Helical" evidence="6">
    <location>
        <begin position="127"/>
        <end position="148"/>
    </location>
</feature>
<dbReference type="PANTHER" id="PTHR30250">
    <property type="entry name" value="PST FAMILY PREDICTED COLANIC ACID TRANSPORTER"/>
    <property type="match status" value="1"/>
</dbReference>
<evidence type="ECO:0000256" key="6">
    <source>
        <dbReference type="SAM" id="Phobius"/>
    </source>
</evidence>
<dbReference type="PATRIC" id="fig|159743.3.peg.415"/>
<feature type="transmembrane region" description="Helical" evidence="6">
    <location>
        <begin position="57"/>
        <end position="77"/>
    </location>
</feature>
<feature type="transmembrane region" description="Helical" evidence="6">
    <location>
        <begin position="185"/>
        <end position="205"/>
    </location>
</feature>
<feature type="transmembrane region" description="Helical" evidence="6">
    <location>
        <begin position="303"/>
        <end position="321"/>
    </location>
</feature>
<protein>
    <submittedName>
        <fullName evidence="7">Membrane protein</fullName>
    </submittedName>
</protein>
<reference evidence="7 8" key="1">
    <citation type="submission" date="2014-11" db="EMBL/GenBank/DDBJ databases">
        <title>Draft Genome Sequences of Paenibacillus polymyxa NRRL B-30509 and Paenibacillus terrae NRRL B-30644, Strains from a Poultry Environment that Produce Tridecaptin A and Paenicidins.</title>
        <authorList>
            <person name="van Belkum M.J."/>
            <person name="Lohans C.T."/>
            <person name="Vederas J.C."/>
        </authorList>
    </citation>
    <scope>NUCLEOTIDE SEQUENCE [LARGE SCALE GENOMIC DNA]</scope>
    <source>
        <strain evidence="7 8">NRRL B-30644</strain>
    </source>
</reference>
<dbReference type="Pfam" id="PF01943">
    <property type="entry name" value="Polysacc_synt"/>
    <property type="match status" value="1"/>
</dbReference>
<dbReference type="InterPro" id="IPR050833">
    <property type="entry name" value="Poly_Biosynth_Transport"/>
</dbReference>
<keyword evidence="8" id="KW-1185">Reference proteome</keyword>
<dbReference type="PANTHER" id="PTHR30250:SF11">
    <property type="entry name" value="O-ANTIGEN TRANSPORTER-RELATED"/>
    <property type="match status" value="1"/>
</dbReference>
<dbReference type="Proteomes" id="UP000032534">
    <property type="component" value="Unassembled WGS sequence"/>
</dbReference>
<evidence type="ECO:0000313" key="8">
    <source>
        <dbReference type="Proteomes" id="UP000032534"/>
    </source>
</evidence>
<dbReference type="EMBL" id="JTHP01000002">
    <property type="protein sequence ID" value="KJD47296.1"/>
    <property type="molecule type" value="Genomic_DNA"/>
</dbReference>
<accession>A0A0D7X7B5</accession>
<feature type="transmembrane region" description="Helical" evidence="6">
    <location>
        <begin position="25"/>
        <end position="45"/>
    </location>
</feature>
<feature type="transmembrane region" description="Helical" evidence="6">
    <location>
        <begin position="89"/>
        <end position="115"/>
    </location>
</feature>
<dbReference type="GO" id="GO:0005886">
    <property type="term" value="C:plasma membrane"/>
    <property type="evidence" value="ECO:0007669"/>
    <property type="project" value="UniProtKB-SubCell"/>
</dbReference>
<keyword evidence="3 6" id="KW-0812">Transmembrane</keyword>
<keyword evidence="4 6" id="KW-1133">Transmembrane helix</keyword>
<evidence type="ECO:0000256" key="5">
    <source>
        <dbReference type="ARBA" id="ARBA00023136"/>
    </source>
</evidence>
<organism evidence="7 8">
    <name type="scientific">Paenibacillus terrae</name>
    <dbReference type="NCBI Taxonomy" id="159743"/>
    <lineage>
        <taxon>Bacteria</taxon>
        <taxon>Bacillati</taxon>
        <taxon>Bacillota</taxon>
        <taxon>Bacilli</taxon>
        <taxon>Bacillales</taxon>
        <taxon>Paenibacillaceae</taxon>
        <taxon>Paenibacillus</taxon>
    </lineage>
</organism>
<dbReference type="OrthoDB" id="8482265at2"/>
<comment type="caution">
    <text evidence="7">The sequence shown here is derived from an EMBL/GenBank/DDBJ whole genome shotgun (WGS) entry which is preliminary data.</text>
</comment>
<feature type="transmembrane region" description="Helical" evidence="6">
    <location>
        <begin position="160"/>
        <end position="179"/>
    </location>
</feature>
<dbReference type="AlphaFoldDB" id="A0A0D7X7B5"/>
<keyword evidence="2" id="KW-1003">Cell membrane</keyword>
<feature type="transmembrane region" description="Helical" evidence="6">
    <location>
        <begin position="399"/>
        <end position="420"/>
    </location>
</feature>
<proteinExistence type="predicted"/>
<evidence type="ECO:0000256" key="1">
    <source>
        <dbReference type="ARBA" id="ARBA00004651"/>
    </source>
</evidence>
<sequence length="459" mass="50404">MSTWTAARKVFTGDSLAKTIMRTSFNNFFVLIVTTLTSILTARMLGVEGKGELAAVLFWPTLIGSVLSFGLPTSLIYNLKKKTGTTEELVALSLWIQLPASLLAGAVAWICMPLWLNGYGADIVHLSQLYCAAAVPLAVLTALTTALSQGLDRFSVYNGLLFYYPLLNFIGLVTLWLMGLLNVQLAGAVNFAASFLALVWAFLRLRKHMNLRTFRLFTSRQVLRPYYSYGARVYGMELMGTLSTQTDKIVIVALLSPKAFGLYSVVYALSRVFNVVQNAVTNVTFPKVTGMEHSKIVETVGRAFRISMAAMLIVIVPALFIGRYMLGLLYGPAFLEASLTFYLLSLECIIGGGSWILASAFNALGRPGLVLFRQIVAYAITVGLFFICTPIFGLDGIAIALLVGACVRLAFSLFSFPMFFDVPLSRIIFDKSDITFVIQTIQKKHRKGELKDAEFASHG</sequence>